<reference evidence="1" key="1">
    <citation type="journal article" date="2015" name="Nature">
        <title>Complex archaea that bridge the gap between prokaryotes and eukaryotes.</title>
        <authorList>
            <person name="Spang A."/>
            <person name="Saw J.H."/>
            <person name="Jorgensen S.L."/>
            <person name="Zaremba-Niedzwiedzka K."/>
            <person name="Martijn J."/>
            <person name="Lind A.E."/>
            <person name="van Eijk R."/>
            <person name="Schleper C."/>
            <person name="Guy L."/>
            <person name="Ettema T.J."/>
        </authorList>
    </citation>
    <scope>NUCLEOTIDE SEQUENCE</scope>
</reference>
<gene>
    <name evidence="1" type="ORF">LCGC14_2281360</name>
</gene>
<evidence type="ECO:0000313" key="1">
    <source>
        <dbReference type="EMBL" id="KKL52852.1"/>
    </source>
</evidence>
<proteinExistence type="predicted"/>
<dbReference type="EMBL" id="LAZR01031747">
    <property type="protein sequence ID" value="KKL52852.1"/>
    <property type="molecule type" value="Genomic_DNA"/>
</dbReference>
<dbReference type="AlphaFoldDB" id="A0A0F9FP99"/>
<protein>
    <submittedName>
        <fullName evidence="1">Uncharacterized protein</fullName>
    </submittedName>
</protein>
<comment type="caution">
    <text evidence="1">The sequence shown here is derived from an EMBL/GenBank/DDBJ whole genome shotgun (WGS) entry which is preliminary data.</text>
</comment>
<organism evidence="1">
    <name type="scientific">marine sediment metagenome</name>
    <dbReference type="NCBI Taxonomy" id="412755"/>
    <lineage>
        <taxon>unclassified sequences</taxon>
        <taxon>metagenomes</taxon>
        <taxon>ecological metagenomes</taxon>
    </lineage>
</organism>
<name>A0A0F9FP99_9ZZZZ</name>
<sequence length="121" mass="13327">MANTFNINKVLQYDGTRGSLHYVLTSDSTDLTNDSLIDLSADLAGDTVTSIKLRTTDIIMYGNFFAFLEYDATTDQEIDRFETQAIDLSQQFVRDYTDMPSGGKLADDTGATGFTGDLLLT</sequence>
<feature type="non-terminal residue" evidence="1">
    <location>
        <position position="121"/>
    </location>
</feature>
<accession>A0A0F9FP99</accession>